<dbReference type="AlphaFoldDB" id="A0A835ELA7"/>
<organism evidence="3 4">
    <name type="scientific">Digitaria exilis</name>
    <dbReference type="NCBI Taxonomy" id="1010633"/>
    <lineage>
        <taxon>Eukaryota</taxon>
        <taxon>Viridiplantae</taxon>
        <taxon>Streptophyta</taxon>
        <taxon>Embryophyta</taxon>
        <taxon>Tracheophyta</taxon>
        <taxon>Spermatophyta</taxon>
        <taxon>Magnoliopsida</taxon>
        <taxon>Liliopsida</taxon>
        <taxon>Poales</taxon>
        <taxon>Poaceae</taxon>
        <taxon>PACMAD clade</taxon>
        <taxon>Panicoideae</taxon>
        <taxon>Panicodae</taxon>
        <taxon>Paniceae</taxon>
        <taxon>Anthephorinae</taxon>
        <taxon>Digitaria</taxon>
    </lineage>
</organism>
<dbReference type="CDD" id="cd00121">
    <property type="entry name" value="MATH"/>
    <property type="match status" value="1"/>
</dbReference>
<dbReference type="SUPFAM" id="SSF54695">
    <property type="entry name" value="POZ domain"/>
    <property type="match status" value="1"/>
</dbReference>
<comment type="caution">
    <text evidence="3">The sequence shown here is derived from an EMBL/GenBank/DDBJ whole genome shotgun (WGS) entry which is preliminary data.</text>
</comment>
<dbReference type="InterPro" id="IPR045005">
    <property type="entry name" value="BPM1-6"/>
</dbReference>
<dbReference type="OrthoDB" id="686807at2759"/>
<evidence type="ECO:0000313" key="3">
    <source>
        <dbReference type="EMBL" id="KAF8698189.1"/>
    </source>
</evidence>
<dbReference type="InterPro" id="IPR002083">
    <property type="entry name" value="MATH/TRAF_dom"/>
</dbReference>
<gene>
    <name evidence="3" type="ORF">HU200_035708</name>
</gene>
<name>A0A835ELA7_9POAL</name>
<keyword evidence="4" id="KW-1185">Reference proteome</keyword>
<protein>
    <recommendedName>
        <fullName evidence="2">BTB domain-containing protein</fullName>
    </recommendedName>
</protein>
<reference evidence="3" key="1">
    <citation type="submission" date="2020-07" db="EMBL/GenBank/DDBJ databases">
        <title>Genome sequence and genetic diversity analysis of an under-domesticated orphan crop, white fonio (Digitaria exilis).</title>
        <authorList>
            <person name="Bennetzen J.L."/>
            <person name="Chen S."/>
            <person name="Ma X."/>
            <person name="Wang X."/>
            <person name="Yssel A.E.J."/>
            <person name="Chaluvadi S.R."/>
            <person name="Johnson M."/>
            <person name="Gangashetty P."/>
            <person name="Hamidou F."/>
            <person name="Sanogo M.D."/>
            <person name="Zwaenepoel A."/>
            <person name="Wallace J."/>
            <person name="Van De Peer Y."/>
            <person name="Van Deynze A."/>
        </authorList>
    </citation>
    <scope>NUCLEOTIDE SEQUENCE</scope>
    <source>
        <tissue evidence="3">Leaves</tissue>
    </source>
</reference>
<comment type="pathway">
    <text evidence="1">Protein modification; protein ubiquitination.</text>
</comment>
<evidence type="ECO:0000313" key="4">
    <source>
        <dbReference type="Proteomes" id="UP000636709"/>
    </source>
</evidence>
<dbReference type="GO" id="GO:0016567">
    <property type="term" value="P:protein ubiquitination"/>
    <property type="evidence" value="ECO:0007669"/>
    <property type="project" value="InterPro"/>
</dbReference>
<dbReference type="Gene3D" id="1.25.40.420">
    <property type="match status" value="1"/>
</dbReference>
<dbReference type="PROSITE" id="PS50097">
    <property type="entry name" value="BTB"/>
    <property type="match status" value="1"/>
</dbReference>
<accession>A0A835ELA7</accession>
<dbReference type="InterPro" id="IPR011333">
    <property type="entry name" value="SKP1/BTB/POZ_sf"/>
</dbReference>
<dbReference type="PANTHER" id="PTHR26379">
    <property type="entry name" value="BTB/POZ AND MATH DOMAIN-CONTAINING PROTEIN 1"/>
    <property type="match status" value="1"/>
</dbReference>
<evidence type="ECO:0000259" key="2">
    <source>
        <dbReference type="PROSITE" id="PS50097"/>
    </source>
</evidence>
<dbReference type="SUPFAM" id="SSF49599">
    <property type="entry name" value="TRAF domain-like"/>
    <property type="match status" value="1"/>
</dbReference>
<proteinExistence type="predicted"/>
<feature type="domain" description="BTB" evidence="2">
    <location>
        <begin position="88"/>
        <end position="157"/>
    </location>
</feature>
<dbReference type="PANTHER" id="PTHR26379:SF187">
    <property type="entry name" value="OS07G0655300 PROTEIN"/>
    <property type="match status" value="1"/>
</dbReference>
<dbReference type="SMART" id="SM00225">
    <property type="entry name" value="BTB"/>
    <property type="match status" value="1"/>
</dbReference>
<dbReference type="Proteomes" id="UP000636709">
    <property type="component" value="Unassembled WGS sequence"/>
</dbReference>
<dbReference type="EMBL" id="JACEFO010001866">
    <property type="protein sequence ID" value="KAF8698189.1"/>
    <property type="molecule type" value="Genomic_DNA"/>
</dbReference>
<evidence type="ECO:0000256" key="1">
    <source>
        <dbReference type="ARBA" id="ARBA00004906"/>
    </source>
</evidence>
<dbReference type="Gene3D" id="3.30.710.10">
    <property type="entry name" value="Potassium Channel Kv1.1, Chain A"/>
    <property type="match status" value="1"/>
</dbReference>
<dbReference type="InterPro" id="IPR000210">
    <property type="entry name" value="BTB/POZ_dom"/>
</dbReference>
<sequence length="261" mass="29021">MATSQRPLARTYSTCAREAARGGHVFKISRYSLHRGVGAGESIQSAAFVIGSFTFCVRFYPDGYSTSDDDADYVAAFLHLLTKNKRGVDVTFMVRDELFKAHKIVLAMRSPVFAAQFYGAMAAEDTRRRYIVVEDMHPQVFRALLQFIYTDAMPSMEDYCNDDERQEIVRHLLVAADSLDADNVAAALVLADEHHCSTLKEACVEFITSAKGINSTVVVPRQGSTSLKRVFPASFIDMLWKVSGCMHGCFQFVGISREGDV</sequence>
<dbReference type="Pfam" id="PF00651">
    <property type="entry name" value="BTB"/>
    <property type="match status" value="1"/>
</dbReference>